<dbReference type="Pfam" id="PF00144">
    <property type="entry name" value="Beta-lactamase"/>
    <property type="match status" value="1"/>
</dbReference>
<organism evidence="2 3">
    <name type="scientific">Bradyrhizobium jicamae</name>
    <dbReference type="NCBI Taxonomy" id="280332"/>
    <lineage>
        <taxon>Bacteria</taxon>
        <taxon>Pseudomonadati</taxon>
        <taxon>Pseudomonadota</taxon>
        <taxon>Alphaproteobacteria</taxon>
        <taxon>Hyphomicrobiales</taxon>
        <taxon>Nitrobacteraceae</taxon>
        <taxon>Bradyrhizobium</taxon>
    </lineage>
</organism>
<dbReference type="Proteomes" id="UP001315278">
    <property type="component" value="Unassembled WGS sequence"/>
</dbReference>
<proteinExistence type="predicted"/>
<keyword evidence="3" id="KW-1185">Reference proteome</keyword>
<comment type="caution">
    <text evidence="2">The sequence shown here is derived from an EMBL/GenBank/DDBJ whole genome shotgun (WGS) entry which is preliminary data.</text>
</comment>
<sequence>MRHKNAIPKELPMLSLCSQTIGRCAVTVAILLATGAGAQTANPTKPVAQSVQLAAVRQDAAFTAAFNSWLAANDPLSAILVVGHHGKVVFARASNADVDGQSMIGSMSKAITGACVATLIRDGKLSFTTRMREVLAEFFRRNGRPIDPRFEDVTVEQLLTHRSGLHDNSADDPLLVIRKERIAQHLAGVAEPQPLLASYLSRNMLVNVPGGKFAYSNTGYLTLAAVIEERSGRPFEEYCRDKVFVPLGLGSAGLNPDWRMLGGFGGWYITGADYLKFYEIFDPAHPFLGEMVKSWIDSVHSRWGGGNEDEWYSLGVRTSAREGRWSVHHTGTLDWTGSDARGQPIVAIINSIASRTSSGTGIFIAVRRRPDVTSTATRSKVFDLHREIFQIAIHSGPERRN</sequence>
<dbReference type="SUPFAM" id="SSF56601">
    <property type="entry name" value="beta-lactamase/transpeptidase-like"/>
    <property type="match status" value="1"/>
</dbReference>
<evidence type="ECO:0000313" key="3">
    <source>
        <dbReference type="Proteomes" id="UP001315278"/>
    </source>
</evidence>
<evidence type="ECO:0000313" key="2">
    <source>
        <dbReference type="EMBL" id="MBR0801238.1"/>
    </source>
</evidence>
<dbReference type="InterPro" id="IPR012338">
    <property type="entry name" value="Beta-lactam/transpept-like"/>
</dbReference>
<feature type="domain" description="Beta-lactamase-related" evidence="1">
    <location>
        <begin position="77"/>
        <end position="339"/>
    </location>
</feature>
<dbReference type="InterPro" id="IPR001466">
    <property type="entry name" value="Beta-lactam-related"/>
</dbReference>
<dbReference type="InterPro" id="IPR050789">
    <property type="entry name" value="Diverse_Enzym_Activities"/>
</dbReference>
<reference evidence="3" key="1">
    <citation type="journal article" date="2021" name="ISME J.">
        <title>Evolutionary origin and ecological implication of a unique nif island in free-living Bradyrhizobium lineages.</title>
        <authorList>
            <person name="Tao J."/>
        </authorList>
    </citation>
    <scope>NUCLEOTIDE SEQUENCE [LARGE SCALE GENOMIC DNA]</scope>
    <source>
        <strain evidence="3">SZCCT0434</strain>
    </source>
</reference>
<protein>
    <submittedName>
        <fullName evidence="2">Beta-lactamase family protein</fullName>
    </submittedName>
</protein>
<evidence type="ECO:0000259" key="1">
    <source>
        <dbReference type="Pfam" id="PF00144"/>
    </source>
</evidence>
<gene>
    <name evidence="2" type="ORF">JQ615_38385</name>
</gene>
<dbReference type="Gene3D" id="3.40.710.10">
    <property type="entry name" value="DD-peptidase/beta-lactamase superfamily"/>
    <property type="match status" value="1"/>
</dbReference>
<dbReference type="EMBL" id="JAFCJH010000075">
    <property type="protein sequence ID" value="MBR0801238.1"/>
    <property type="molecule type" value="Genomic_DNA"/>
</dbReference>
<dbReference type="PANTHER" id="PTHR43283:SF3">
    <property type="entry name" value="BETA-LACTAMASE FAMILY PROTEIN (AFU_ORTHOLOGUE AFUA_5G07500)"/>
    <property type="match status" value="1"/>
</dbReference>
<dbReference type="RefSeq" id="WP_212495348.1">
    <property type="nucleotide sequence ID" value="NZ_JAFCJH010000075.1"/>
</dbReference>
<dbReference type="PANTHER" id="PTHR43283">
    <property type="entry name" value="BETA-LACTAMASE-RELATED"/>
    <property type="match status" value="1"/>
</dbReference>
<accession>A0ABS5FWS5</accession>
<name>A0ABS5FWS5_9BRAD</name>